<feature type="compositionally biased region" description="Basic and acidic residues" evidence="2">
    <location>
        <begin position="93"/>
        <end position="114"/>
    </location>
</feature>
<dbReference type="EMBL" id="CAXLJL010000156">
    <property type="protein sequence ID" value="CAL5133276.1"/>
    <property type="molecule type" value="Genomic_DNA"/>
</dbReference>
<feature type="region of interest" description="Disordered" evidence="2">
    <location>
        <begin position="1"/>
        <end position="178"/>
    </location>
</feature>
<name>A0AAV2TAH1_CALDB</name>
<feature type="compositionally biased region" description="Basic and acidic residues" evidence="2">
    <location>
        <begin position="589"/>
        <end position="611"/>
    </location>
</feature>
<keyword evidence="1" id="KW-0175">Coiled coil</keyword>
<feature type="region of interest" description="Disordered" evidence="2">
    <location>
        <begin position="791"/>
        <end position="826"/>
    </location>
</feature>
<feature type="compositionally biased region" description="Polar residues" evidence="2">
    <location>
        <begin position="135"/>
        <end position="152"/>
    </location>
</feature>
<feature type="compositionally biased region" description="Polar residues" evidence="2">
    <location>
        <begin position="29"/>
        <end position="40"/>
    </location>
</feature>
<sequence>MDVSTPANDDVESNKEKPTTGPVPIHVHQGSSSAENNVPEQNDEEESSRSNFERPTAMNSTYSASTQEVDPQNPMSYSESSSATVTANYLEEPTVKSESKTEHLQRQGKQEYARGRSGVVKVVHSSKESRHMSRTTKTTHQGDSTDSTSANISEFIDFPKNRPGIPSFGRSGAQGLPRTPIVSTEQMSDSGSRSYVVPVVDVRSQSKPHSLTVKLRNRDEDLPLNLDFPSENVVPLQVHEDMKRSYEAEIASLKGLKAGEPQSEDQESTESLRRRIIALESDLKSARSSVSKLTDERRSVRKQCESWMSKAADLENSNRMLQDKAREFRSMNRKMVRDLEDRESTVDKLREAYGREKRLLKILNKTGEEYNMLARDYEILRQSYNRKEQQLYGYSSEKAELLRRLDAAEYERSQTEHELRELKRRIKNGKYRGGSLSHRRGNTYSDLSTSSKRHSTMPYGQYTSDFQTIFSKRVEETELGAESPSVGTAEPKYIRNGDDTLNTPDWQQESYVNTAEGEGEMSPDIERVQSSKQSATPLIASGRVRSETFKNIKPNSMSEDQRGAGAKDDQYENKPDGLSSSPAPSPERTTGDENSPERPRVQSKVTRKEFFDAPNGTEGGDRRYRAQVSVNVGGGSYDEDLVRGPRSSLFRRSRESFSPRLSPDYLRTSPSRSPRRRRPASAYDFTSPRYSSRDYEIYPSPLPQRSTTSFAKLHSYDMSPDREYSMLTRSPSRKQRAKGKYVLYSPDPLRYESGSVSHGNIQQLQEKIDYLQREKRMLENDYFGMQLSRASGVSSRTHEEMSGTLKRLNSEIQRNKARLSSARAWK</sequence>
<feature type="compositionally biased region" description="Polar residues" evidence="2">
    <location>
        <begin position="499"/>
        <end position="513"/>
    </location>
</feature>
<accession>A0AAV2TAH1</accession>
<evidence type="ECO:0000313" key="4">
    <source>
        <dbReference type="Proteomes" id="UP001497525"/>
    </source>
</evidence>
<feature type="region of interest" description="Disordered" evidence="2">
    <location>
        <begin position="431"/>
        <end position="460"/>
    </location>
</feature>
<gene>
    <name evidence="3" type="ORF">CDAUBV1_LOCUS6538</name>
</gene>
<feature type="compositionally biased region" description="Basic and acidic residues" evidence="2">
    <location>
        <begin position="559"/>
        <end position="575"/>
    </location>
</feature>
<comment type="caution">
    <text evidence="3">The sequence shown here is derived from an EMBL/GenBank/DDBJ whole genome shotgun (WGS) entry which is preliminary data.</text>
</comment>
<feature type="compositionally biased region" description="Polar residues" evidence="2">
    <location>
        <begin position="57"/>
        <end position="87"/>
    </location>
</feature>
<dbReference type="AlphaFoldDB" id="A0AAV2TAH1"/>
<evidence type="ECO:0000256" key="1">
    <source>
        <dbReference type="SAM" id="Coils"/>
    </source>
</evidence>
<reference evidence="3" key="1">
    <citation type="submission" date="2024-06" db="EMBL/GenBank/DDBJ databases">
        <authorList>
            <person name="Liu X."/>
            <person name="Lenzi L."/>
            <person name="Haldenby T S."/>
            <person name="Uol C."/>
        </authorList>
    </citation>
    <scope>NUCLEOTIDE SEQUENCE</scope>
</reference>
<dbReference type="Proteomes" id="UP001497525">
    <property type="component" value="Unassembled WGS sequence"/>
</dbReference>
<protein>
    <submittedName>
        <fullName evidence="3">Uncharacterized protein</fullName>
    </submittedName>
</protein>
<feature type="coiled-coil region" evidence="1">
    <location>
        <begin position="276"/>
        <end position="334"/>
    </location>
</feature>
<organism evidence="3 4">
    <name type="scientific">Calicophoron daubneyi</name>
    <name type="common">Rumen fluke</name>
    <name type="synonym">Paramphistomum daubneyi</name>
    <dbReference type="NCBI Taxonomy" id="300641"/>
    <lineage>
        <taxon>Eukaryota</taxon>
        <taxon>Metazoa</taxon>
        <taxon>Spiralia</taxon>
        <taxon>Lophotrochozoa</taxon>
        <taxon>Platyhelminthes</taxon>
        <taxon>Trematoda</taxon>
        <taxon>Digenea</taxon>
        <taxon>Plagiorchiida</taxon>
        <taxon>Pronocephalata</taxon>
        <taxon>Paramphistomoidea</taxon>
        <taxon>Paramphistomidae</taxon>
        <taxon>Calicophoron</taxon>
    </lineage>
</organism>
<feature type="region of interest" description="Disordered" evidence="2">
    <location>
        <begin position="478"/>
        <end position="687"/>
    </location>
</feature>
<evidence type="ECO:0000256" key="2">
    <source>
        <dbReference type="SAM" id="MobiDB-lite"/>
    </source>
</evidence>
<proteinExistence type="predicted"/>
<evidence type="ECO:0000313" key="3">
    <source>
        <dbReference type="EMBL" id="CAL5133276.1"/>
    </source>
</evidence>